<gene>
    <name evidence="2" type="ORF">B2G88_15090</name>
</gene>
<protein>
    <submittedName>
        <fullName evidence="2">Uncharacterized protein</fullName>
    </submittedName>
</protein>
<feature type="compositionally biased region" description="Polar residues" evidence="1">
    <location>
        <begin position="225"/>
        <end position="236"/>
    </location>
</feature>
<reference evidence="2 3" key="1">
    <citation type="submission" date="2017-02" db="EMBL/GenBank/DDBJ databases">
        <title>Natronthermophilus aegyptiacus gen. nov.,sp. nov., an aerobic, extremely halophilic alkalithermophilic archaeon isolated from the athalassohaline Wadi An Natrun, Egypt.</title>
        <authorList>
            <person name="Zhao B."/>
        </authorList>
    </citation>
    <scope>NUCLEOTIDE SEQUENCE [LARGE SCALE GENOMIC DNA]</scope>
    <source>
        <strain evidence="2 3">CGMCC 1.3597</strain>
    </source>
</reference>
<dbReference type="AlphaFoldDB" id="A0A202E680"/>
<keyword evidence="3" id="KW-1185">Reference proteome</keyword>
<evidence type="ECO:0000313" key="2">
    <source>
        <dbReference type="EMBL" id="OVE83745.1"/>
    </source>
</evidence>
<dbReference type="EMBL" id="MWPH01000003">
    <property type="protein sequence ID" value="OVE83745.1"/>
    <property type="molecule type" value="Genomic_DNA"/>
</dbReference>
<accession>A0A202E680</accession>
<evidence type="ECO:0000313" key="3">
    <source>
        <dbReference type="Proteomes" id="UP000196084"/>
    </source>
</evidence>
<dbReference type="OrthoDB" id="11472at2157"/>
<proteinExistence type="predicted"/>
<dbReference type="RefSeq" id="WP_054863002.1">
    <property type="nucleotide sequence ID" value="NZ_MWPH01000003.1"/>
</dbReference>
<organism evidence="2 3">
    <name type="scientific">Natronolimnobius baerhuensis</name>
    <dbReference type="NCBI Taxonomy" id="253108"/>
    <lineage>
        <taxon>Archaea</taxon>
        <taxon>Methanobacteriati</taxon>
        <taxon>Methanobacteriota</taxon>
        <taxon>Stenosarchaea group</taxon>
        <taxon>Halobacteria</taxon>
        <taxon>Halobacteriales</taxon>
        <taxon>Natrialbaceae</taxon>
        <taxon>Natronolimnobius</taxon>
    </lineage>
</organism>
<evidence type="ECO:0000256" key="1">
    <source>
        <dbReference type="SAM" id="MobiDB-lite"/>
    </source>
</evidence>
<name>A0A202E680_9EURY</name>
<dbReference type="Proteomes" id="UP000196084">
    <property type="component" value="Unassembled WGS sequence"/>
</dbReference>
<comment type="caution">
    <text evidence="2">The sequence shown here is derived from an EMBL/GenBank/DDBJ whole genome shotgun (WGS) entry which is preliminary data.</text>
</comment>
<feature type="region of interest" description="Disordered" evidence="1">
    <location>
        <begin position="211"/>
        <end position="236"/>
    </location>
</feature>
<sequence length="280" mass="29695">MTSRDWHGDRRAVFDRDDHTCRRCGATDSTSDDDAATADLRCYPVGDISLEGDVHGSSLVTVCEPCFTSLQGGPATSGERPDDETLFTLARELTQRQGVTVSAVASFASIATSLPATLETAGDDDESQTDAESEYRQARREVLLAIDSVPSRLERLAAVDETALEPGVGEPLAELVEAARKLQDELRQIVSHCEGVPSAIGRCPGCLESTEETTTDECPTCGVSAESTEGEATNTDVDSMEGRFQAINGTLQDASATTETLTDCAGTVATELRGEPNSPQ</sequence>